<gene>
    <name evidence="4" type="ORF">ES674_07455</name>
</gene>
<dbReference type="EMBL" id="VSKK01000001">
    <property type="protein sequence ID" value="TYB79583.1"/>
    <property type="molecule type" value="Genomic_DNA"/>
</dbReference>
<dbReference type="NCBIfam" id="TIGR04183">
    <property type="entry name" value="Por_Secre_tail"/>
    <property type="match status" value="1"/>
</dbReference>
<evidence type="ECO:0000313" key="5">
    <source>
        <dbReference type="Proteomes" id="UP000323720"/>
    </source>
</evidence>
<feature type="signal peptide" evidence="2">
    <location>
        <begin position="1"/>
        <end position="22"/>
    </location>
</feature>
<keyword evidence="1 2" id="KW-0732">Signal</keyword>
<organism evidence="4 5">
    <name type="scientific">Bizionia myxarmorum</name>
    <dbReference type="NCBI Taxonomy" id="291186"/>
    <lineage>
        <taxon>Bacteria</taxon>
        <taxon>Pseudomonadati</taxon>
        <taxon>Bacteroidota</taxon>
        <taxon>Flavobacteriia</taxon>
        <taxon>Flavobacteriales</taxon>
        <taxon>Flavobacteriaceae</taxon>
        <taxon>Bizionia</taxon>
    </lineage>
</organism>
<reference evidence="4 5" key="1">
    <citation type="submission" date="2019-08" db="EMBL/GenBank/DDBJ databases">
        <title>Genomes of Antarctic Bizionia species.</title>
        <authorList>
            <person name="Bowman J.P."/>
        </authorList>
    </citation>
    <scope>NUCLEOTIDE SEQUENCE [LARGE SCALE GENOMIC DNA]</scope>
    <source>
        <strain evidence="4 5">ADA-4</strain>
    </source>
</reference>
<feature type="chain" id="PRO_5022730421" evidence="2">
    <location>
        <begin position="23"/>
        <end position="198"/>
    </location>
</feature>
<comment type="caution">
    <text evidence="4">The sequence shown here is derived from an EMBL/GenBank/DDBJ whole genome shotgun (WGS) entry which is preliminary data.</text>
</comment>
<sequence>MKKTYLFMVLFIALFSFNAVNAQICPDNGFTNTTSLFFFYNPGSLACPDRPTSVMVGASTFNLVSCDTSSAVYDLEPGDDPISDSTFFTANFGGSTCEYTNGNLTNETLSLESIDKVLNKMVVFPNPVVQGNSFQVVFGSNLNAQISLFSVTGKRILSNTISNVARKQMDISNLHNGIYMLQIKSGSSTVSKKIVIMK</sequence>
<dbReference type="OrthoDB" id="1428984at2"/>
<dbReference type="Gene3D" id="2.60.40.3080">
    <property type="match status" value="1"/>
</dbReference>
<dbReference type="InterPro" id="IPR026444">
    <property type="entry name" value="Secre_tail"/>
</dbReference>
<feature type="domain" description="Secretion system C-terminal sorting" evidence="3">
    <location>
        <begin position="123"/>
        <end position="196"/>
    </location>
</feature>
<dbReference type="Proteomes" id="UP000323720">
    <property type="component" value="Unassembled WGS sequence"/>
</dbReference>
<dbReference type="AlphaFoldDB" id="A0A5D0RE33"/>
<keyword evidence="5" id="KW-1185">Reference proteome</keyword>
<accession>A0A5D0RE33</accession>
<protein>
    <submittedName>
        <fullName evidence="4">T9SS type A sorting domain-containing protein</fullName>
    </submittedName>
</protein>
<evidence type="ECO:0000256" key="2">
    <source>
        <dbReference type="SAM" id="SignalP"/>
    </source>
</evidence>
<evidence type="ECO:0000259" key="3">
    <source>
        <dbReference type="Pfam" id="PF18962"/>
    </source>
</evidence>
<name>A0A5D0RE33_9FLAO</name>
<evidence type="ECO:0000256" key="1">
    <source>
        <dbReference type="ARBA" id="ARBA00022729"/>
    </source>
</evidence>
<evidence type="ECO:0000313" key="4">
    <source>
        <dbReference type="EMBL" id="TYB79583.1"/>
    </source>
</evidence>
<proteinExistence type="predicted"/>
<dbReference type="RefSeq" id="WP_148403316.1">
    <property type="nucleotide sequence ID" value="NZ_VSKK01000001.1"/>
</dbReference>
<dbReference type="Pfam" id="PF18962">
    <property type="entry name" value="Por_Secre_tail"/>
    <property type="match status" value="1"/>
</dbReference>